<feature type="active site" evidence="4">
    <location>
        <position position="186"/>
    </location>
</feature>
<dbReference type="InterPro" id="IPR035909">
    <property type="entry name" value="CheB_C"/>
</dbReference>
<feature type="domain" description="CheB-type methylesterase" evidence="5">
    <location>
        <begin position="146"/>
        <end position="339"/>
    </location>
</feature>
<evidence type="ECO:0000313" key="6">
    <source>
        <dbReference type="EMBL" id="MBK1656621.1"/>
    </source>
</evidence>
<protein>
    <recommendedName>
        <fullName evidence="2">protein-glutamate methylesterase</fullName>
        <ecNumber evidence="2">3.1.1.61</ecNumber>
    </recommendedName>
</protein>
<evidence type="ECO:0000256" key="1">
    <source>
        <dbReference type="ARBA" id="ARBA00022801"/>
    </source>
</evidence>
<dbReference type="InterPro" id="IPR000673">
    <property type="entry name" value="Sig_transdc_resp-reg_Me-estase"/>
</dbReference>
<dbReference type="SUPFAM" id="SSF52738">
    <property type="entry name" value="Methylesterase CheB, C-terminal domain"/>
    <property type="match status" value="1"/>
</dbReference>
<dbReference type="Proteomes" id="UP000697995">
    <property type="component" value="Unassembled WGS sequence"/>
</dbReference>
<dbReference type="Gene3D" id="3.40.50.2300">
    <property type="match status" value="1"/>
</dbReference>
<evidence type="ECO:0000256" key="3">
    <source>
        <dbReference type="ARBA" id="ARBA00048267"/>
    </source>
</evidence>
<comment type="caution">
    <text evidence="6">The sequence shown here is derived from an EMBL/GenBank/DDBJ whole genome shotgun (WGS) entry which is preliminary data.</text>
</comment>
<evidence type="ECO:0000313" key="7">
    <source>
        <dbReference type="Proteomes" id="UP000697995"/>
    </source>
</evidence>
<reference evidence="6 7" key="1">
    <citation type="journal article" date="2020" name="Microorganisms">
        <title>Osmotic Adaptation and Compatible Solute Biosynthesis of Phototrophic Bacteria as Revealed from Genome Analyses.</title>
        <authorList>
            <person name="Imhoff J.F."/>
            <person name="Rahn T."/>
            <person name="Kunzel S."/>
            <person name="Keller A."/>
            <person name="Neulinger S.C."/>
        </authorList>
    </citation>
    <scope>NUCLEOTIDE SEQUENCE [LARGE SCALE GENOMIC DNA]</scope>
    <source>
        <strain evidence="6 7">DSM 15382</strain>
    </source>
</reference>
<dbReference type="EC" id="3.1.1.61" evidence="2"/>
<sequence length="341" mass="34977">MTPGMEVRPAEPDRLPLRVLLVAAEPVVRLQLRRLVSGRPDLEVVGSARNDAELEALLAETRPAVLLVDARDARSGAAAVLRLAARQGLRGLSLLGEGAAPAGAALPCPADLAAEEPGGAFMQQLSGALRGAAGTAQPSRLAATRPSFRPELIAIGSSTGGPQALSELARALSRRRPSLPVLLTQHMPMTFTAMLADQLSRCGYPAVEAMEGMPLQPGRIHVAPGGFHLLVRRDGDRLACTLDDGPPENFCRPAVDPMLRAASRVAGGRVLAVILTGMGSDGLLGCQGLVAAGGVVLAQDEASSVVWGMPGAVARAGLCHAVLPLSAMADAVARLATGGPS</sequence>
<proteinExistence type="predicted"/>
<evidence type="ECO:0000256" key="2">
    <source>
        <dbReference type="ARBA" id="ARBA00039140"/>
    </source>
</evidence>
<dbReference type="CDD" id="cd16432">
    <property type="entry name" value="CheB_Rec"/>
    <property type="match status" value="1"/>
</dbReference>
<keyword evidence="7" id="KW-1185">Reference proteome</keyword>
<dbReference type="InterPro" id="IPR011006">
    <property type="entry name" value="CheY-like_superfamily"/>
</dbReference>
<dbReference type="InterPro" id="IPR008248">
    <property type="entry name" value="CheB-like"/>
</dbReference>
<dbReference type="PIRSF" id="PIRSF000876">
    <property type="entry name" value="RR_chemtxs_CheB"/>
    <property type="match status" value="1"/>
</dbReference>
<gene>
    <name evidence="6" type="ORF">CKO45_00060</name>
</gene>
<dbReference type="Pfam" id="PF01339">
    <property type="entry name" value="CheB_methylest"/>
    <property type="match status" value="1"/>
</dbReference>
<name>A0ABS1CQA4_9PROT</name>
<dbReference type="SUPFAM" id="SSF52172">
    <property type="entry name" value="CheY-like"/>
    <property type="match status" value="1"/>
</dbReference>
<dbReference type="EMBL" id="NRSG01000001">
    <property type="protein sequence ID" value="MBK1656621.1"/>
    <property type="molecule type" value="Genomic_DNA"/>
</dbReference>
<dbReference type="PANTHER" id="PTHR42872">
    <property type="entry name" value="PROTEIN-GLUTAMATE METHYLESTERASE/PROTEIN-GLUTAMINE GLUTAMINASE"/>
    <property type="match status" value="1"/>
</dbReference>
<dbReference type="PROSITE" id="PS50122">
    <property type="entry name" value="CHEB"/>
    <property type="match status" value="1"/>
</dbReference>
<organism evidence="6 7">
    <name type="scientific">Paracraurococcus ruber</name>
    <dbReference type="NCBI Taxonomy" id="77675"/>
    <lineage>
        <taxon>Bacteria</taxon>
        <taxon>Pseudomonadati</taxon>
        <taxon>Pseudomonadota</taxon>
        <taxon>Alphaproteobacteria</taxon>
        <taxon>Acetobacterales</taxon>
        <taxon>Roseomonadaceae</taxon>
        <taxon>Paracraurococcus</taxon>
    </lineage>
</organism>
<dbReference type="Gene3D" id="3.40.50.180">
    <property type="entry name" value="Methylesterase CheB, C-terminal domain"/>
    <property type="match status" value="1"/>
</dbReference>
<comment type="catalytic activity">
    <reaction evidence="3">
        <text>[protein]-L-glutamate 5-O-methyl ester + H2O = L-glutamyl-[protein] + methanol + H(+)</text>
        <dbReference type="Rhea" id="RHEA:23236"/>
        <dbReference type="Rhea" id="RHEA-COMP:10208"/>
        <dbReference type="Rhea" id="RHEA-COMP:10311"/>
        <dbReference type="ChEBI" id="CHEBI:15377"/>
        <dbReference type="ChEBI" id="CHEBI:15378"/>
        <dbReference type="ChEBI" id="CHEBI:17790"/>
        <dbReference type="ChEBI" id="CHEBI:29973"/>
        <dbReference type="ChEBI" id="CHEBI:82795"/>
        <dbReference type="EC" id="3.1.1.61"/>
    </reaction>
</comment>
<keyword evidence="4" id="KW-0145">Chemotaxis</keyword>
<evidence type="ECO:0000256" key="4">
    <source>
        <dbReference type="PROSITE-ProRule" id="PRU00050"/>
    </source>
</evidence>
<dbReference type="PANTHER" id="PTHR42872:SF3">
    <property type="entry name" value="PROTEIN-GLUTAMATE METHYLESTERASE_PROTEIN-GLUTAMINE GLUTAMINASE 1"/>
    <property type="match status" value="1"/>
</dbReference>
<accession>A0ABS1CQA4</accession>
<feature type="active site" evidence="4">
    <location>
        <position position="158"/>
    </location>
</feature>
<keyword evidence="1 4" id="KW-0378">Hydrolase</keyword>
<feature type="active site" evidence="4">
    <location>
        <position position="281"/>
    </location>
</feature>
<evidence type="ECO:0000259" key="5">
    <source>
        <dbReference type="PROSITE" id="PS50122"/>
    </source>
</evidence>